<keyword evidence="5" id="KW-0030">Aminoacyl-tRNA synthetase</keyword>
<evidence type="ECO:0000313" key="8">
    <source>
        <dbReference type="Proteomes" id="UP000564033"/>
    </source>
</evidence>
<dbReference type="AlphaFoldDB" id="A0A847VDX7"/>
<proteinExistence type="predicted"/>
<feature type="domain" description="Methionyl/Valyl/Leucyl/Isoleucyl-tRNA synthetase anticodon-binding" evidence="6">
    <location>
        <begin position="2"/>
        <end position="117"/>
    </location>
</feature>
<organism evidence="7 8">
    <name type="scientific">Candidatus Dojkabacteria bacterium</name>
    <dbReference type="NCBI Taxonomy" id="2099670"/>
    <lineage>
        <taxon>Bacteria</taxon>
        <taxon>Candidatus Dojkabacteria</taxon>
    </lineage>
</organism>
<dbReference type="PANTHER" id="PTHR42780:SF1">
    <property type="entry name" value="ISOLEUCINE--TRNA LIGASE, CYTOPLASMIC"/>
    <property type="match status" value="1"/>
</dbReference>
<keyword evidence="4" id="KW-0648">Protein biosynthesis</keyword>
<dbReference type="InterPro" id="IPR013155">
    <property type="entry name" value="M/V/L/I-tRNA-synth_anticd-bd"/>
</dbReference>
<dbReference type="GO" id="GO:0005524">
    <property type="term" value="F:ATP binding"/>
    <property type="evidence" value="ECO:0007669"/>
    <property type="project" value="UniProtKB-KW"/>
</dbReference>
<keyword evidence="2" id="KW-0547">Nucleotide-binding</keyword>
<reference evidence="7 8" key="1">
    <citation type="journal article" date="2020" name="Biotechnol. Biofuels">
        <title>New insights from the biogas microbiome by comprehensive genome-resolved metagenomics of nearly 1600 species originating from multiple anaerobic digesters.</title>
        <authorList>
            <person name="Campanaro S."/>
            <person name="Treu L."/>
            <person name="Rodriguez-R L.M."/>
            <person name="Kovalovszki A."/>
            <person name="Ziels R.M."/>
            <person name="Maus I."/>
            <person name="Zhu X."/>
            <person name="Kougias P.G."/>
            <person name="Basile A."/>
            <person name="Luo G."/>
            <person name="Schluter A."/>
            <person name="Konstantinidis K.T."/>
            <person name="Angelidaki I."/>
        </authorList>
    </citation>
    <scope>NUCLEOTIDE SEQUENCE [LARGE SCALE GENOMIC DNA]</scope>
    <source>
        <strain evidence="7">AS19jrsBPTG_9</strain>
    </source>
</reference>
<keyword evidence="1 7" id="KW-0436">Ligase</keyword>
<protein>
    <submittedName>
        <fullName evidence="7">Class I tRNA ligase family protein</fullName>
    </submittedName>
</protein>
<evidence type="ECO:0000256" key="5">
    <source>
        <dbReference type="ARBA" id="ARBA00023146"/>
    </source>
</evidence>
<dbReference type="InterPro" id="IPR023586">
    <property type="entry name" value="Ile-tRNA-ligase_type2"/>
</dbReference>
<evidence type="ECO:0000256" key="1">
    <source>
        <dbReference type="ARBA" id="ARBA00022598"/>
    </source>
</evidence>
<dbReference type="EMBL" id="JAAZIL010000061">
    <property type="protein sequence ID" value="NLZ24605.1"/>
    <property type="molecule type" value="Genomic_DNA"/>
</dbReference>
<keyword evidence="3" id="KW-0067">ATP-binding</keyword>
<evidence type="ECO:0000256" key="2">
    <source>
        <dbReference type="ARBA" id="ARBA00022741"/>
    </source>
</evidence>
<comment type="caution">
    <text evidence="7">The sequence shown here is derived from an EMBL/GenBank/DDBJ whole genome shotgun (WGS) entry which is preliminary data.</text>
</comment>
<evidence type="ECO:0000313" key="7">
    <source>
        <dbReference type="EMBL" id="NLZ24605.1"/>
    </source>
</evidence>
<evidence type="ECO:0000259" key="6">
    <source>
        <dbReference type="Pfam" id="PF08264"/>
    </source>
</evidence>
<dbReference type="Pfam" id="PF08264">
    <property type="entry name" value="Anticodon_1"/>
    <property type="match status" value="1"/>
</dbReference>
<dbReference type="Pfam" id="PF19302">
    <property type="entry name" value="DUF5915"/>
    <property type="match status" value="1"/>
</dbReference>
<dbReference type="SUPFAM" id="SSF47323">
    <property type="entry name" value="Anticodon-binding domain of a subclass of class I aminoacyl-tRNA synthetases"/>
    <property type="match status" value="1"/>
</dbReference>
<dbReference type="Gene3D" id="1.10.730.10">
    <property type="entry name" value="Isoleucyl-tRNA Synthetase, Domain 1"/>
    <property type="match status" value="1"/>
</dbReference>
<dbReference type="GO" id="GO:0004822">
    <property type="term" value="F:isoleucine-tRNA ligase activity"/>
    <property type="evidence" value="ECO:0007669"/>
    <property type="project" value="InterPro"/>
</dbReference>
<dbReference type="InterPro" id="IPR009080">
    <property type="entry name" value="tRNAsynth_Ia_anticodon-bd"/>
</dbReference>
<sequence length="256" mass="29911">TKEIFELIEILSKWYIRRSRERFVNGDLEALNTLYYVLVEISKLLAPFAPFVSESAYLTLTAGELKESVHLEDYPIFESKLLDEDLLKNMNTVREICSLGLNIRDENRIKLRQPLSKAYISIPDKEMLEIVKGELNVKKVEYSKKKVDKKDHITHEMGDIFVTMDLSITKELAEEGMVNEIVRGLQLARKERGCEMGEYVSIRYHSEDKEIIEVIKKHRENLKESIHLKEIKQVDRIDDGKRINVNENFLVIDIVK</sequence>
<dbReference type="Proteomes" id="UP000564033">
    <property type="component" value="Unassembled WGS sequence"/>
</dbReference>
<dbReference type="GO" id="GO:0006428">
    <property type="term" value="P:isoleucyl-tRNA aminoacylation"/>
    <property type="evidence" value="ECO:0007669"/>
    <property type="project" value="TreeGrafter"/>
</dbReference>
<evidence type="ECO:0000256" key="3">
    <source>
        <dbReference type="ARBA" id="ARBA00022840"/>
    </source>
</evidence>
<dbReference type="PANTHER" id="PTHR42780">
    <property type="entry name" value="SOLEUCYL-TRNA SYNTHETASE"/>
    <property type="match status" value="1"/>
</dbReference>
<feature type="non-terminal residue" evidence="7">
    <location>
        <position position="1"/>
    </location>
</feature>
<name>A0A847VDX7_9BACT</name>
<evidence type="ECO:0000256" key="4">
    <source>
        <dbReference type="ARBA" id="ARBA00022917"/>
    </source>
</evidence>
<gene>
    <name evidence="7" type="ORF">GX888_02595</name>
</gene>
<accession>A0A847VDX7</accession>